<protein>
    <recommendedName>
        <fullName evidence="4">HTH luxR-type domain-containing protein</fullName>
    </recommendedName>
</protein>
<dbReference type="GO" id="GO:0006355">
    <property type="term" value="P:regulation of DNA-templated transcription"/>
    <property type="evidence" value="ECO:0007669"/>
    <property type="project" value="InterPro"/>
</dbReference>
<feature type="domain" description="HTH luxR-type" evidence="4">
    <location>
        <begin position="903"/>
        <end position="968"/>
    </location>
</feature>
<dbReference type="InterPro" id="IPR041664">
    <property type="entry name" value="AAA_16"/>
</dbReference>
<keyword evidence="2" id="KW-0067">ATP-binding</keyword>
<dbReference type="Pfam" id="PF00196">
    <property type="entry name" value="GerE"/>
    <property type="match status" value="1"/>
</dbReference>
<dbReference type="AlphaFoldDB" id="A0A2P8Q3L7"/>
<accession>A0A2P8Q3L7</accession>
<dbReference type="Gene3D" id="1.10.10.10">
    <property type="entry name" value="Winged helix-like DNA-binding domain superfamily/Winged helix DNA-binding domain"/>
    <property type="match status" value="1"/>
</dbReference>
<dbReference type="SUPFAM" id="SSF52540">
    <property type="entry name" value="P-loop containing nucleoside triphosphate hydrolases"/>
    <property type="match status" value="1"/>
</dbReference>
<reference evidence="5 6" key="1">
    <citation type="submission" date="2018-03" db="EMBL/GenBank/DDBJ databases">
        <title>Streptomyces dioscori sp. nov., a novel endophytic actinobacterium isolated from bulbil of Dioscorea bulbifera L.</title>
        <authorList>
            <person name="Zhikuan W."/>
        </authorList>
    </citation>
    <scope>NUCLEOTIDE SEQUENCE [LARGE SCALE GENOMIC DNA]</scope>
    <source>
        <strain evidence="5 6">A217</strain>
    </source>
</reference>
<feature type="compositionally biased region" description="Low complexity" evidence="3">
    <location>
        <begin position="14"/>
        <end position="32"/>
    </location>
</feature>
<evidence type="ECO:0000256" key="1">
    <source>
        <dbReference type="ARBA" id="ARBA00022741"/>
    </source>
</evidence>
<dbReference type="PROSITE" id="PS50043">
    <property type="entry name" value="HTH_LUXR_2"/>
    <property type="match status" value="1"/>
</dbReference>
<dbReference type="Pfam" id="PF13191">
    <property type="entry name" value="AAA_16"/>
    <property type="match status" value="1"/>
</dbReference>
<dbReference type="InterPro" id="IPR027417">
    <property type="entry name" value="P-loop_NTPase"/>
</dbReference>
<evidence type="ECO:0000313" key="6">
    <source>
        <dbReference type="Proteomes" id="UP000240429"/>
    </source>
</evidence>
<evidence type="ECO:0000313" key="5">
    <source>
        <dbReference type="EMBL" id="PSM40813.1"/>
    </source>
</evidence>
<dbReference type="GO" id="GO:0004016">
    <property type="term" value="F:adenylate cyclase activity"/>
    <property type="evidence" value="ECO:0007669"/>
    <property type="project" value="TreeGrafter"/>
</dbReference>
<dbReference type="InterPro" id="IPR036388">
    <property type="entry name" value="WH-like_DNA-bd_sf"/>
</dbReference>
<keyword evidence="6" id="KW-1185">Reference proteome</keyword>
<dbReference type="InterPro" id="IPR000792">
    <property type="entry name" value="Tscrpt_reg_LuxR_C"/>
</dbReference>
<evidence type="ECO:0000256" key="2">
    <source>
        <dbReference type="ARBA" id="ARBA00022840"/>
    </source>
</evidence>
<feature type="region of interest" description="Disordered" evidence="3">
    <location>
        <begin position="1"/>
        <end position="48"/>
    </location>
</feature>
<proteinExistence type="predicted"/>
<dbReference type="Proteomes" id="UP000240429">
    <property type="component" value="Unassembled WGS sequence"/>
</dbReference>
<evidence type="ECO:0000256" key="3">
    <source>
        <dbReference type="SAM" id="MobiDB-lite"/>
    </source>
</evidence>
<dbReference type="PANTHER" id="PTHR16305">
    <property type="entry name" value="TESTICULAR SOLUBLE ADENYLYL CYCLASE"/>
    <property type="match status" value="1"/>
</dbReference>
<evidence type="ECO:0000259" key="4">
    <source>
        <dbReference type="PROSITE" id="PS50043"/>
    </source>
</evidence>
<dbReference type="SMART" id="SM00421">
    <property type="entry name" value="HTH_LUXR"/>
    <property type="match status" value="1"/>
</dbReference>
<name>A0A2P8Q3L7_9ACTN</name>
<dbReference type="GO" id="GO:0003677">
    <property type="term" value="F:DNA binding"/>
    <property type="evidence" value="ECO:0007669"/>
    <property type="project" value="InterPro"/>
</dbReference>
<comment type="caution">
    <text evidence="5">The sequence shown here is derived from an EMBL/GenBank/DDBJ whole genome shotgun (WGS) entry which is preliminary data.</text>
</comment>
<organism evidence="5 6">
    <name type="scientific">Streptomyces dioscori</name>
    <dbReference type="NCBI Taxonomy" id="2109333"/>
    <lineage>
        <taxon>Bacteria</taxon>
        <taxon>Bacillati</taxon>
        <taxon>Actinomycetota</taxon>
        <taxon>Actinomycetes</taxon>
        <taxon>Kitasatosporales</taxon>
        <taxon>Streptomycetaceae</taxon>
        <taxon>Streptomyces</taxon>
        <taxon>Streptomyces aurantiacus group</taxon>
    </lineage>
</organism>
<dbReference type="GO" id="GO:0005737">
    <property type="term" value="C:cytoplasm"/>
    <property type="evidence" value="ECO:0007669"/>
    <property type="project" value="TreeGrafter"/>
</dbReference>
<dbReference type="PANTHER" id="PTHR16305:SF35">
    <property type="entry name" value="TRANSCRIPTIONAL ACTIVATOR DOMAIN"/>
    <property type="match status" value="1"/>
</dbReference>
<dbReference type="InterPro" id="IPR016032">
    <property type="entry name" value="Sig_transdc_resp-reg_C-effctor"/>
</dbReference>
<keyword evidence="1" id="KW-0547">Nucleotide-binding</keyword>
<feature type="compositionally biased region" description="Basic and acidic residues" evidence="3">
    <location>
        <begin position="37"/>
        <end position="46"/>
    </location>
</feature>
<gene>
    <name evidence="5" type="ORF">C6Y14_25060</name>
</gene>
<dbReference type="GO" id="GO:0005524">
    <property type="term" value="F:ATP binding"/>
    <property type="evidence" value="ECO:0007669"/>
    <property type="project" value="UniProtKB-KW"/>
</dbReference>
<sequence>MWPRRKGAAPQRDTTSPRNTTSPGSTTPPRSTAPLRDGAEPPDRPRGGLLAFAGRAGIGKTSLLAEVRRRAEAMGCTVLSARGGDQEQRVAFHVARQLLQPQLAGVPEAELRTSLGSWYAIVGPALGLCATTEGSPPDQQGLRDGLDWVLTHLAVRRAPMVLVLDDAHWADPESLQWLAAFAPRAEQLPLLLVVAYRPDELPDHAEAFRGLPGRAGGRPLDLEPLSADAVARLVRESLGTRADDAFCRECWAVTAGNPFETVELTAKVRDRGLTPTEPGAHLLRDLAAAVKGSGLVARLERLGTSTVRFAWACALLGTEISPTLATAVAGLGSEEAADAADALRDARILTGAGTGEGPLEFVHPLIATAVYRAIPGSFRVALHGQAAWCVIDAGLGPSAAARHLMETHPDGDTWVVQQLRAAARETLRAGAPDAARRHLARALREPPPLAERAAVLYELGCASLLTEPATTVNHLRAALEEPIDDPGLRHNIVYRLSQVLAHSDRLGEASDTLAREIKVTGDVRVRLRMQSEQFMWDAFRADEPESPARSRRLARLADRLTGRDLTERYVIGLRAWDATLRGEPAHIAVHHAERALAGGFGWAEADRGFEVPVLVALTFMYADRPGRTEELFAAGIADFERQGWHGAHLSFGYTLLAYVRFRRGRLAEAEDFVRAGLRLAERVGPGTPAHWYAVGILVEVLLARGRLTEATQLAEDHAFEEPFPAAVVFPDSQTVHGELLLARGLAKDAAAELAAAGRRLNPRGMRNPAWCPWQLHLARAESHDAPERAVATAADAVRRARLYGAPSAVGQALRAAADVSSGLARVNLLEEAVDHLERSPAAYELACALVALGAELRRGSRPGEAAEHLYRGLDAAVQCGADGLAEAARDELQAAGLRPRRLHSAETDTLTARECAVAELAVRGLTTAAIAEQLHTEETTVVRLLSAVYRKVGTERTGLGAALGTARRESPGA</sequence>
<dbReference type="SUPFAM" id="SSF46894">
    <property type="entry name" value="C-terminal effector domain of the bipartite response regulators"/>
    <property type="match status" value="1"/>
</dbReference>
<dbReference type="EMBL" id="PYBJ01000017">
    <property type="protein sequence ID" value="PSM40813.1"/>
    <property type="molecule type" value="Genomic_DNA"/>
</dbReference>
<dbReference type="OrthoDB" id="5476461at2"/>